<dbReference type="AlphaFoldDB" id="A0A381NAQ5"/>
<dbReference type="Pfam" id="PF02767">
    <property type="entry name" value="DNA_pol3_beta_2"/>
    <property type="match status" value="1"/>
</dbReference>
<gene>
    <name evidence="12" type="ORF">METZ01_LOCUS4520</name>
</gene>
<dbReference type="GO" id="GO:0006271">
    <property type="term" value="P:DNA strand elongation involved in DNA replication"/>
    <property type="evidence" value="ECO:0007669"/>
    <property type="project" value="TreeGrafter"/>
</dbReference>
<keyword evidence="7" id="KW-0239">DNA-directed DNA polymerase</keyword>
<comment type="subcellular location">
    <subcellularLocation>
        <location evidence="1">Cytoplasm</location>
    </subcellularLocation>
</comment>
<dbReference type="InterPro" id="IPR022634">
    <property type="entry name" value="DNA_polIII_beta_N"/>
</dbReference>
<keyword evidence="4" id="KW-0808">Transferase</keyword>
<keyword evidence="8" id="KW-0238">DNA-binding</keyword>
<keyword evidence="6" id="KW-0235">DNA replication</keyword>
<dbReference type="Pfam" id="PF00712">
    <property type="entry name" value="DNA_pol3_beta"/>
    <property type="match status" value="1"/>
</dbReference>
<dbReference type="InterPro" id="IPR022635">
    <property type="entry name" value="DNA_polIII_beta_C"/>
</dbReference>
<dbReference type="SMART" id="SM00480">
    <property type="entry name" value="POL3Bc"/>
    <property type="match status" value="1"/>
</dbReference>
<feature type="domain" description="DNA polymerase III beta sliding clamp N-terminal" evidence="9">
    <location>
        <begin position="1"/>
        <end position="117"/>
    </location>
</feature>
<dbReference type="SUPFAM" id="SSF55979">
    <property type="entry name" value="DNA clamp"/>
    <property type="match status" value="3"/>
</dbReference>
<dbReference type="InterPro" id="IPR046938">
    <property type="entry name" value="DNA_clamp_sf"/>
</dbReference>
<reference evidence="12" key="1">
    <citation type="submission" date="2018-05" db="EMBL/GenBank/DDBJ databases">
        <authorList>
            <person name="Lanie J.A."/>
            <person name="Ng W.-L."/>
            <person name="Kazmierczak K.M."/>
            <person name="Andrzejewski T.M."/>
            <person name="Davidsen T.M."/>
            <person name="Wayne K.J."/>
            <person name="Tettelin H."/>
            <person name="Glass J.I."/>
            <person name="Rusch D."/>
            <person name="Podicherti R."/>
            <person name="Tsui H.-C.T."/>
            <person name="Winkler M.E."/>
        </authorList>
    </citation>
    <scope>NUCLEOTIDE SEQUENCE</scope>
</reference>
<sequence length="373" mass="41935">MKFIVSSSILYKELQNLGGVINSSNTIPILDNFLFQVNKNKLQITSSDLESSMTSEIDIESESNESIAISAKLLLDILKTFADQPLTFNKSDKNTIEITADNGKYSLAYIDGGEFPKQIEIQDPLKTEIKANDFLNAINSTIFASGNDDLRPVMSGVFFQFNSDSLKFVATDAHKLVKYERKDYNSQNNSEFIMPKKPLQILKGILASVDGKLNIEYNESNAKFEFNNITLTSRLIDGKFPNYEAVIPKENPNILTINREVFLNSARRVSIFSNKTTHQVRLKIAGTKLNISAEDFDYSNKADETLECEYKGDDIQIGFNSKFLIEMLNNLDSETVTLSMSHPNRAGIIKPENTANKKNEDITMLVMPVMLND</sequence>
<name>A0A381NAQ5_9ZZZZ</name>
<evidence type="ECO:0000256" key="5">
    <source>
        <dbReference type="ARBA" id="ARBA00022695"/>
    </source>
</evidence>
<dbReference type="CDD" id="cd00140">
    <property type="entry name" value="beta_clamp"/>
    <property type="match status" value="1"/>
</dbReference>
<evidence type="ECO:0000256" key="2">
    <source>
        <dbReference type="ARBA" id="ARBA00010752"/>
    </source>
</evidence>
<evidence type="ECO:0000256" key="8">
    <source>
        <dbReference type="ARBA" id="ARBA00023125"/>
    </source>
</evidence>
<dbReference type="GO" id="GO:0005737">
    <property type="term" value="C:cytoplasm"/>
    <property type="evidence" value="ECO:0007669"/>
    <property type="project" value="UniProtKB-SubCell"/>
</dbReference>
<dbReference type="InterPro" id="IPR022637">
    <property type="entry name" value="DNA_polIII_beta_cen"/>
</dbReference>
<evidence type="ECO:0000313" key="12">
    <source>
        <dbReference type="EMBL" id="SUZ51666.1"/>
    </source>
</evidence>
<feature type="domain" description="DNA polymerase III beta sliding clamp C-terminal" evidence="11">
    <location>
        <begin position="246"/>
        <end position="369"/>
    </location>
</feature>
<evidence type="ECO:0000259" key="11">
    <source>
        <dbReference type="Pfam" id="PF02768"/>
    </source>
</evidence>
<evidence type="ECO:0000256" key="3">
    <source>
        <dbReference type="ARBA" id="ARBA00022490"/>
    </source>
</evidence>
<dbReference type="GO" id="GO:0009360">
    <property type="term" value="C:DNA polymerase III complex"/>
    <property type="evidence" value="ECO:0007669"/>
    <property type="project" value="InterPro"/>
</dbReference>
<evidence type="ECO:0000259" key="10">
    <source>
        <dbReference type="Pfam" id="PF02767"/>
    </source>
</evidence>
<dbReference type="PANTHER" id="PTHR30478:SF0">
    <property type="entry name" value="BETA SLIDING CLAMP"/>
    <property type="match status" value="1"/>
</dbReference>
<dbReference type="GO" id="GO:0003887">
    <property type="term" value="F:DNA-directed DNA polymerase activity"/>
    <property type="evidence" value="ECO:0007669"/>
    <property type="project" value="UniProtKB-KW"/>
</dbReference>
<dbReference type="Pfam" id="PF02768">
    <property type="entry name" value="DNA_pol3_beta_3"/>
    <property type="match status" value="1"/>
</dbReference>
<evidence type="ECO:0000256" key="4">
    <source>
        <dbReference type="ARBA" id="ARBA00022679"/>
    </source>
</evidence>
<dbReference type="Gene3D" id="3.10.150.10">
    <property type="entry name" value="DNA Polymerase III, subunit A, domain 2"/>
    <property type="match status" value="1"/>
</dbReference>
<comment type="similarity">
    <text evidence="2">Belongs to the beta sliding clamp family.</text>
</comment>
<feature type="domain" description="DNA polymerase III beta sliding clamp central" evidence="10">
    <location>
        <begin position="129"/>
        <end position="242"/>
    </location>
</feature>
<evidence type="ECO:0000256" key="6">
    <source>
        <dbReference type="ARBA" id="ARBA00022705"/>
    </source>
</evidence>
<dbReference type="Gene3D" id="3.70.10.10">
    <property type="match status" value="1"/>
</dbReference>
<dbReference type="NCBIfam" id="TIGR00663">
    <property type="entry name" value="dnan"/>
    <property type="match status" value="1"/>
</dbReference>
<organism evidence="12">
    <name type="scientific">marine metagenome</name>
    <dbReference type="NCBI Taxonomy" id="408172"/>
    <lineage>
        <taxon>unclassified sequences</taxon>
        <taxon>metagenomes</taxon>
        <taxon>ecological metagenomes</taxon>
    </lineage>
</organism>
<keyword evidence="3" id="KW-0963">Cytoplasm</keyword>
<evidence type="ECO:0000256" key="7">
    <source>
        <dbReference type="ARBA" id="ARBA00022932"/>
    </source>
</evidence>
<keyword evidence="5" id="KW-0548">Nucleotidyltransferase</keyword>
<dbReference type="PANTHER" id="PTHR30478">
    <property type="entry name" value="DNA POLYMERASE III SUBUNIT BETA"/>
    <property type="match status" value="1"/>
</dbReference>
<dbReference type="GO" id="GO:0003677">
    <property type="term" value="F:DNA binding"/>
    <property type="evidence" value="ECO:0007669"/>
    <property type="project" value="UniProtKB-KW"/>
</dbReference>
<dbReference type="InterPro" id="IPR001001">
    <property type="entry name" value="DNA_polIII_beta"/>
</dbReference>
<protein>
    <recommendedName>
        <fullName evidence="13">Beta sliding clamp</fullName>
    </recommendedName>
</protein>
<dbReference type="PIRSF" id="PIRSF000804">
    <property type="entry name" value="DNA_pol_III_b"/>
    <property type="match status" value="1"/>
</dbReference>
<dbReference type="GO" id="GO:0008408">
    <property type="term" value="F:3'-5' exonuclease activity"/>
    <property type="evidence" value="ECO:0007669"/>
    <property type="project" value="InterPro"/>
</dbReference>
<evidence type="ECO:0000259" key="9">
    <source>
        <dbReference type="Pfam" id="PF00712"/>
    </source>
</evidence>
<accession>A0A381NAQ5</accession>
<dbReference type="EMBL" id="UINC01000233">
    <property type="protein sequence ID" value="SUZ51666.1"/>
    <property type="molecule type" value="Genomic_DNA"/>
</dbReference>
<proteinExistence type="inferred from homology"/>
<evidence type="ECO:0008006" key="13">
    <source>
        <dbReference type="Google" id="ProtNLM"/>
    </source>
</evidence>
<evidence type="ECO:0000256" key="1">
    <source>
        <dbReference type="ARBA" id="ARBA00004496"/>
    </source>
</evidence>